<gene>
    <name evidence="2" type="ORF">ACFQ4R_09815</name>
</gene>
<comment type="caution">
    <text evidence="2">The sequence shown here is derived from an EMBL/GenBank/DDBJ whole genome shotgun (WGS) entry which is preliminary data.</text>
</comment>
<dbReference type="EMBL" id="JBHTOH010000089">
    <property type="protein sequence ID" value="MFD1411879.1"/>
    <property type="molecule type" value="Genomic_DNA"/>
</dbReference>
<evidence type="ECO:0000259" key="1">
    <source>
        <dbReference type="Pfam" id="PF08861"/>
    </source>
</evidence>
<name>A0ABW4BNR2_9LACO</name>
<organism evidence="2 3">
    <name type="scientific">Lapidilactobacillus gannanensis</name>
    <dbReference type="NCBI Taxonomy" id="2486002"/>
    <lineage>
        <taxon>Bacteria</taxon>
        <taxon>Bacillati</taxon>
        <taxon>Bacillota</taxon>
        <taxon>Bacilli</taxon>
        <taxon>Lactobacillales</taxon>
        <taxon>Lactobacillaceae</taxon>
        <taxon>Lapidilactobacillus</taxon>
    </lineage>
</organism>
<reference evidence="3" key="1">
    <citation type="journal article" date="2019" name="Int. J. Syst. Evol. Microbiol.">
        <title>The Global Catalogue of Microorganisms (GCM) 10K type strain sequencing project: providing services to taxonomists for standard genome sequencing and annotation.</title>
        <authorList>
            <consortium name="The Broad Institute Genomics Platform"/>
            <consortium name="The Broad Institute Genome Sequencing Center for Infectious Disease"/>
            <person name="Wu L."/>
            <person name="Ma J."/>
        </authorList>
    </citation>
    <scope>NUCLEOTIDE SEQUENCE [LARGE SCALE GENOMIC DNA]</scope>
    <source>
        <strain evidence="3">CCM 8937</strain>
    </source>
</reference>
<dbReference type="InterPro" id="IPR014960">
    <property type="entry name" value="DUF1828"/>
</dbReference>
<feature type="domain" description="DUF1828" evidence="1">
    <location>
        <begin position="36"/>
        <end position="128"/>
    </location>
</feature>
<evidence type="ECO:0000313" key="2">
    <source>
        <dbReference type="EMBL" id="MFD1411879.1"/>
    </source>
</evidence>
<sequence length="268" mass="30731">MPELGSEFDVATEWLNLIKNESNFIPVSGDSIRFNSPFTDPFDDQISLLIQEQSAGKYLITDQGYTTWNLEVRNVPVLQEKSTRRKILASILARDNIQLGNSGQIFKEVGRQEIAQTINDVLDAVMKISDLAFSSRQNTRSDFRDDVFNFLRANAANYSFDTGFNVTGKTKLIYDLDFVFHRSLRESQWTKLYTQLSRQIVEMSLGIWADTESYRTTEYLGNRISFNILVPTVSEKQLELVDNLKQHDIQVVASDDRSKFEQQFLIAG</sequence>
<dbReference type="Pfam" id="PF08861">
    <property type="entry name" value="DUF1828"/>
    <property type="match status" value="1"/>
</dbReference>
<evidence type="ECO:0000313" key="3">
    <source>
        <dbReference type="Proteomes" id="UP001597191"/>
    </source>
</evidence>
<keyword evidence="3" id="KW-1185">Reference proteome</keyword>
<accession>A0ABW4BNR2</accession>
<protein>
    <submittedName>
        <fullName evidence="2">DUF1828 domain-containing protein</fullName>
    </submittedName>
</protein>
<dbReference type="RefSeq" id="WP_125649676.1">
    <property type="nucleotide sequence ID" value="NZ_JBHTOH010000089.1"/>
</dbReference>
<dbReference type="Proteomes" id="UP001597191">
    <property type="component" value="Unassembled WGS sequence"/>
</dbReference>
<proteinExistence type="predicted"/>